<feature type="region of interest" description="Disordered" evidence="1">
    <location>
        <begin position="466"/>
        <end position="489"/>
    </location>
</feature>
<proteinExistence type="predicted"/>
<evidence type="ECO:0000313" key="2">
    <source>
        <dbReference type="EMBL" id="RJF74933.1"/>
    </source>
</evidence>
<dbReference type="AlphaFoldDB" id="A0A418VFQ5"/>
<dbReference type="OrthoDB" id="9812906at2"/>
<keyword evidence="3" id="KW-1185">Reference proteome</keyword>
<comment type="caution">
    <text evidence="2">The sequence shown here is derived from an EMBL/GenBank/DDBJ whole genome shotgun (WGS) entry which is preliminary data.</text>
</comment>
<dbReference type="RefSeq" id="WP_119760913.1">
    <property type="nucleotide sequence ID" value="NZ_QYUJ01000008.1"/>
</dbReference>
<sequence>MLNTPLSHLWPRARAQPLARQATAPYHEPLVIGTSSGLGRQVSTLRGKQVQIGDRRSLDETPAGTLARLAGDYVGYPADSRTRISGILRMLLQNDEDVSGTASDYLAIVNPGHTVEFVGSRKAVKAARAELDAFSRTIFPEGGGLDGLANNQVLELLASPASSLEWICDVRRSGVIGVAVVPAERVTLGRDPETGERTYHQVGLAVDPIRLDPITYLYAPLITQGGNPHGVPMFLAALKAIDRKNRLTADIDRVIDLMRQIALVGVELPMPTPQEFGLQDHFDPRYQEYKNQYANEAADMILELAPKGLFVGPQGTKFTINNISHSLAGLPEIEEGNNRRVWSGLHTTSFLRGHMKNTTEALAKIVYPMLEARATNLQQVIARQLEFGLNLHLRLRGINAVAYVKFQQAESAFKQAEADAYLTRMQAHEIGKRVAGKAYARRFADDLDFSDDEDQHAPAWAEDWDAASAAPASSAGNGQAPAPEAARTRLLAHYDRRAGRYVHPLDLRLEAQGD</sequence>
<evidence type="ECO:0008006" key="4">
    <source>
        <dbReference type="Google" id="ProtNLM"/>
    </source>
</evidence>
<protein>
    <recommendedName>
        <fullName evidence="4">Phage portal protein</fullName>
    </recommendedName>
</protein>
<gene>
    <name evidence="2" type="ORF">D3875_02760</name>
</gene>
<feature type="compositionally biased region" description="Low complexity" evidence="1">
    <location>
        <begin position="466"/>
        <end position="483"/>
    </location>
</feature>
<evidence type="ECO:0000313" key="3">
    <source>
        <dbReference type="Proteomes" id="UP000286287"/>
    </source>
</evidence>
<dbReference type="EMBL" id="QYUJ01000008">
    <property type="protein sequence ID" value="RJF74933.1"/>
    <property type="molecule type" value="Genomic_DNA"/>
</dbReference>
<accession>A0A418VFQ5</accession>
<organism evidence="2 3">
    <name type="scientific">Deinococcus cavernae</name>
    <dbReference type="NCBI Taxonomy" id="2320857"/>
    <lineage>
        <taxon>Bacteria</taxon>
        <taxon>Thermotogati</taxon>
        <taxon>Deinococcota</taxon>
        <taxon>Deinococci</taxon>
        <taxon>Deinococcales</taxon>
        <taxon>Deinococcaceae</taxon>
        <taxon>Deinococcus</taxon>
    </lineage>
</organism>
<dbReference type="Proteomes" id="UP000286287">
    <property type="component" value="Unassembled WGS sequence"/>
</dbReference>
<evidence type="ECO:0000256" key="1">
    <source>
        <dbReference type="SAM" id="MobiDB-lite"/>
    </source>
</evidence>
<reference evidence="2 3" key="1">
    <citation type="submission" date="2018-09" db="EMBL/GenBank/DDBJ databases">
        <authorList>
            <person name="Zhu H."/>
        </authorList>
    </citation>
    <scope>NUCLEOTIDE SEQUENCE [LARGE SCALE GENOMIC DNA]</scope>
    <source>
        <strain evidence="2 3">K2S05-167</strain>
    </source>
</reference>
<name>A0A418VFQ5_9DEIO</name>